<reference evidence="1" key="1">
    <citation type="submission" date="2022-04" db="EMBL/GenBank/DDBJ databases">
        <authorList>
            <person name="Criscuolo A."/>
        </authorList>
    </citation>
    <scope>NUCLEOTIDE SEQUENCE</scope>
    <source>
        <strain evidence="1">CIP111895</strain>
    </source>
</reference>
<gene>
    <name evidence="1" type="primary">rsmH_2</name>
    <name evidence="1" type="ORF">BACCIP111895_04751</name>
</gene>
<dbReference type="RefSeq" id="WP_248737749.1">
    <property type="nucleotide sequence ID" value="NZ_CALBWS010000051.1"/>
</dbReference>
<dbReference type="EC" id="2.1.1.199" evidence="1"/>
<keyword evidence="1" id="KW-0489">Methyltransferase</keyword>
<organism evidence="1 2">
    <name type="scientific">Neobacillus rhizosphaerae</name>
    <dbReference type="NCBI Taxonomy" id="2880965"/>
    <lineage>
        <taxon>Bacteria</taxon>
        <taxon>Bacillati</taxon>
        <taxon>Bacillota</taxon>
        <taxon>Bacilli</taxon>
        <taxon>Bacillales</taxon>
        <taxon>Bacillaceae</taxon>
        <taxon>Neobacillus</taxon>
    </lineage>
</organism>
<accession>A0ABN8KYG5</accession>
<keyword evidence="1" id="KW-0808">Transferase</keyword>
<dbReference type="PANTHER" id="PTHR35276">
    <property type="entry name" value="S-ADENOSYL-L-METHIONINE-DEPENDENT METHYLTRANSFERASES SUPERFAMILY PROTEIN"/>
    <property type="match status" value="1"/>
</dbReference>
<dbReference type="InterPro" id="IPR010719">
    <property type="entry name" value="MnmM_MeTrfase"/>
</dbReference>
<dbReference type="EMBL" id="CALBWS010000051">
    <property type="protein sequence ID" value="CAH2717537.1"/>
    <property type="molecule type" value="Genomic_DNA"/>
</dbReference>
<protein>
    <submittedName>
        <fullName evidence="1">Ribosomal RNA small subunit methyltransferase H</fullName>
        <ecNumber evidence="1">2.1.1.199</ecNumber>
    </submittedName>
</protein>
<dbReference type="Gene3D" id="3.40.50.150">
    <property type="entry name" value="Vaccinia Virus protein VP39"/>
    <property type="match status" value="1"/>
</dbReference>
<dbReference type="Proteomes" id="UP000838308">
    <property type="component" value="Unassembled WGS sequence"/>
</dbReference>
<sequence length="190" mass="21236">MKMERILPFAKNLLKKAVQSGDVVVDATLGNGHDTVFLAGLVGESGKVYGFDVQEEAIMASKERLTQHGLSDRVTIFHKGHESLYQMVPPIHHGRITGAIFNLGYLPGSDKTIVTRPKTTISAIEQLLEIMAPEGIIVLVIYQGHEEGAVERDSLLNYCQHIDQKTTHVLQYQFINQQNYPPFIIAIEKR</sequence>
<dbReference type="GO" id="GO:0008168">
    <property type="term" value="F:methyltransferase activity"/>
    <property type="evidence" value="ECO:0007669"/>
    <property type="project" value="UniProtKB-KW"/>
</dbReference>
<evidence type="ECO:0000313" key="1">
    <source>
        <dbReference type="EMBL" id="CAH2717537.1"/>
    </source>
</evidence>
<dbReference type="GO" id="GO:0032259">
    <property type="term" value="P:methylation"/>
    <property type="evidence" value="ECO:0007669"/>
    <property type="project" value="UniProtKB-KW"/>
</dbReference>
<name>A0ABN8KYG5_9BACI</name>
<keyword evidence="2" id="KW-1185">Reference proteome</keyword>
<dbReference type="SUPFAM" id="SSF53335">
    <property type="entry name" value="S-adenosyl-L-methionine-dependent methyltransferases"/>
    <property type="match status" value="1"/>
</dbReference>
<dbReference type="Pfam" id="PF06962">
    <property type="entry name" value="rRNA_methylase"/>
    <property type="match status" value="1"/>
</dbReference>
<proteinExistence type="predicted"/>
<dbReference type="PANTHER" id="PTHR35276:SF1">
    <property type="entry name" value="TRNA (MNM(5)S(2)U34)-METHYLTRANSFERASE, CHLOROPLASTIC"/>
    <property type="match status" value="1"/>
</dbReference>
<comment type="caution">
    <text evidence="1">The sequence shown here is derived from an EMBL/GenBank/DDBJ whole genome shotgun (WGS) entry which is preliminary data.</text>
</comment>
<evidence type="ECO:0000313" key="2">
    <source>
        <dbReference type="Proteomes" id="UP000838308"/>
    </source>
</evidence>
<dbReference type="InterPro" id="IPR029063">
    <property type="entry name" value="SAM-dependent_MTases_sf"/>
</dbReference>